<proteinExistence type="predicted"/>
<evidence type="ECO:0000313" key="1">
    <source>
        <dbReference type="EMBL" id="RPA74744.1"/>
    </source>
</evidence>
<sequence length="502" mass="58164">MSFSTLPYEIHLHILLHVPTYSALISLLTAYPSLQPILRSYPHTILISILHQELALFPNSKHGGRSILIHALQQVHIRCFASQRQRYTTGELPPEEEVQRRREAYARGIEYFEEVRRARIMSAEEEMRYWIRKIGTELEGSRWVLSEETVSAMVEQHRVVMEIFDGFVPDVLRQVQQRRIKAVVRELESLSSSKDRRHVSGCGRELEQEKIREATALPVSELEERRIVHAVYALWYSVDLIRLGRDFGFWANEMRLVIWNAYDTLWQMEGMATMYSYLVRSSRWMLEHELPACTEQCQAREKMTFGLSEELSQQGREAHVDCVLLAAGIEGLWSQRVQVGGRKSSGKGHSDIEPLACPDVQDLGLIKKILISDYYSANIPSSQVGHRVHRSLIGNAFYPHEFKFQDARTDSEMSGQLVNGVRITQFVPPLRIAAKRWCGFLLSWKRFTAFKRRWWVNAAHNFISKYIADKGRIGDDETESVFVDLAIWDDCRLKGWQLLMPN</sequence>
<dbReference type="EMBL" id="ML119781">
    <property type="protein sequence ID" value="RPA74744.1"/>
    <property type="molecule type" value="Genomic_DNA"/>
</dbReference>
<evidence type="ECO:0000313" key="2">
    <source>
        <dbReference type="Proteomes" id="UP000275078"/>
    </source>
</evidence>
<dbReference type="Proteomes" id="UP000275078">
    <property type="component" value="Unassembled WGS sequence"/>
</dbReference>
<keyword evidence="2" id="KW-1185">Reference proteome</keyword>
<dbReference type="AlphaFoldDB" id="A0A3N4HYJ0"/>
<accession>A0A3N4HYJ0</accession>
<name>A0A3N4HYJ0_ASCIM</name>
<organism evidence="1 2">
    <name type="scientific">Ascobolus immersus RN42</name>
    <dbReference type="NCBI Taxonomy" id="1160509"/>
    <lineage>
        <taxon>Eukaryota</taxon>
        <taxon>Fungi</taxon>
        <taxon>Dikarya</taxon>
        <taxon>Ascomycota</taxon>
        <taxon>Pezizomycotina</taxon>
        <taxon>Pezizomycetes</taxon>
        <taxon>Pezizales</taxon>
        <taxon>Ascobolaceae</taxon>
        <taxon>Ascobolus</taxon>
    </lineage>
</organism>
<protein>
    <submittedName>
        <fullName evidence="1">Uncharacterized protein</fullName>
    </submittedName>
</protein>
<reference evidence="1 2" key="1">
    <citation type="journal article" date="2018" name="Nat. Ecol. Evol.">
        <title>Pezizomycetes genomes reveal the molecular basis of ectomycorrhizal truffle lifestyle.</title>
        <authorList>
            <person name="Murat C."/>
            <person name="Payen T."/>
            <person name="Noel B."/>
            <person name="Kuo A."/>
            <person name="Morin E."/>
            <person name="Chen J."/>
            <person name="Kohler A."/>
            <person name="Krizsan K."/>
            <person name="Balestrini R."/>
            <person name="Da Silva C."/>
            <person name="Montanini B."/>
            <person name="Hainaut M."/>
            <person name="Levati E."/>
            <person name="Barry K.W."/>
            <person name="Belfiori B."/>
            <person name="Cichocki N."/>
            <person name="Clum A."/>
            <person name="Dockter R.B."/>
            <person name="Fauchery L."/>
            <person name="Guy J."/>
            <person name="Iotti M."/>
            <person name="Le Tacon F."/>
            <person name="Lindquist E.A."/>
            <person name="Lipzen A."/>
            <person name="Malagnac F."/>
            <person name="Mello A."/>
            <person name="Molinier V."/>
            <person name="Miyauchi S."/>
            <person name="Poulain J."/>
            <person name="Riccioni C."/>
            <person name="Rubini A."/>
            <person name="Sitrit Y."/>
            <person name="Splivallo R."/>
            <person name="Traeger S."/>
            <person name="Wang M."/>
            <person name="Zifcakova L."/>
            <person name="Wipf D."/>
            <person name="Zambonelli A."/>
            <person name="Paolocci F."/>
            <person name="Nowrousian M."/>
            <person name="Ottonello S."/>
            <person name="Baldrian P."/>
            <person name="Spatafora J.W."/>
            <person name="Henrissat B."/>
            <person name="Nagy L.G."/>
            <person name="Aury J.M."/>
            <person name="Wincker P."/>
            <person name="Grigoriev I.V."/>
            <person name="Bonfante P."/>
            <person name="Martin F.M."/>
        </authorList>
    </citation>
    <scope>NUCLEOTIDE SEQUENCE [LARGE SCALE GENOMIC DNA]</scope>
    <source>
        <strain evidence="1 2">RN42</strain>
    </source>
</reference>
<gene>
    <name evidence="1" type="ORF">BJ508DRAFT_366062</name>
</gene>